<proteinExistence type="predicted"/>
<dbReference type="PROSITE" id="PS50158">
    <property type="entry name" value="ZF_CCHC"/>
    <property type="match status" value="1"/>
</dbReference>
<gene>
    <name evidence="4" type="ORF">PFR002_LOCUS6943</name>
</gene>
<evidence type="ECO:0000256" key="2">
    <source>
        <dbReference type="SAM" id="MobiDB-lite"/>
    </source>
</evidence>
<evidence type="ECO:0000313" key="5">
    <source>
        <dbReference type="Proteomes" id="UP001159659"/>
    </source>
</evidence>
<dbReference type="Gene3D" id="4.10.60.10">
    <property type="entry name" value="Zinc finger, CCHC-type"/>
    <property type="match status" value="1"/>
</dbReference>
<keyword evidence="1" id="KW-0479">Metal-binding</keyword>
<dbReference type="GO" id="GO:0008270">
    <property type="term" value="F:zinc ion binding"/>
    <property type="evidence" value="ECO:0007669"/>
    <property type="project" value="UniProtKB-KW"/>
</dbReference>
<dbReference type="InterPro" id="IPR036875">
    <property type="entry name" value="Znf_CCHC_sf"/>
</dbReference>
<feature type="region of interest" description="Disordered" evidence="2">
    <location>
        <begin position="1"/>
        <end position="20"/>
    </location>
</feature>
<reference evidence="4" key="1">
    <citation type="submission" date="2022-12" db="EMBL/GenBank/DDBJ databases">
        <authorList>
            <person name="Webb A."/>
        </authorList>
    </citation>
    <scope>NUCLEOTIDE SEQUENCE</scope>
    <source>
        <strain evidence="4">Pf2</strain>
    </source>
</reference>
<dbReference type="Proteomes" id="UP001159659">
    <property type="component" value="Unassembled WGS sequence"/>
</dbReference>
<dbReference type="GO" id="GO:0003676">
    <property type="term" value="F:nucleic acid binding"/>
    <property type="evidence" value="ECO:0007669"/>
    <property type="project" value="InterPro"/>
</dbReference>
<name>A0AAV0U6T6_9STRA</name>
<evidence type="ECO:0000259" key="3">
    <source>
        <dbReference type="PROSITE" id="PS50158"/>
    </source>
</evidence>
<feature type="domain" description="CCHC-type" evidence="3">
    <location>
        <begin position="201"/>
        <end position="216"/>
    </location>
</feature>
<evidence type="ECO:0000313" key="4">
    <source>
        <dbReference type="EMBL" id="CAI5732620.1"/>
    </source>
</evidence>
<dbReference type="SMART" id="SM00343">
    <property type="entry name" value="ZnF_C2HC"/>
    <property type="match status" value="1"/>
</dbReference>
<accession>A0AAV0U6T6</accession>
<evidence type="ECO:0000256" key="1">
    <source>
        <dbReference type="PROSITE-ProRule" id="PRU00047"/>
    </source>
</evidence>
<dbReference type="AlphaFoldDB" id="A0AAV0U6T6"/>
<sequence>MQQAPRQEQQATGPAHRVPDARQRKLKIRKFDGSELYHGLGSGFLDWGRTFIRQITMVQHACGFAWSEEVKADLLGHYLSGTAERYYKKQLEVWWTQLPTLDHVMERLLQTFKTTITATHDACGGADQQVLDNIVHYASADLSTVLMANYDSSRVDHLRQAEELAHFAQSVKVESRKGRALGREVVAHVDEASTKKETRTCFGCGKVGHIKSDCRSKDRKNHGGRRDRVGADLVLEINDVGGKNKSPTPNGKRSDLVLAGEDANDKNYGKERTVKLTDVYLATQLKRNIVSYGKLELKGFGLVYDGATRALVKRSNREVAFDLTILNNVLYVQTVSPSCVIGTPADVLMAILSDEAMADSTSDTQSGTFT</sequence>
<dbReference type="SUPFAM" id="SSF57756">
    <property type="entry name" value="Retrovirus zinc finger-like domains"/>
    <property type="match status" value="1"/>
</dbReference>
<keyword evidence="1" id="KW-0863">Zinc-finger</keyword>
<dbReference type="InterPro" id="IPR001878">
    <property type="entry name" value="Znf_CCHC"/>
</dbReference>
<keyword evidence="1" id="KW-0862">Zinc</keyword>
<dbReference type="EMBL" id="CANTFK010000898">
    <property type="protein sequence ID" value="CAI5732620.1"/>
    <property type="molecule type" value="Genomic_DNA"/>
</dbReference>
<protein>
    <recommendedName>
        <fullName evidence="3">CCHC-type domain-containing protein</fullName>
    </recommendedName>
</protein>
<dbReference type="Pfam" id="PF00098">
    <property type="entry name" value="zf-CCHC"/>
    <property type="match status" value="1"/>
</dbReference>
<feature type="compositionally biased region" description="Polar residues" evidence="2">
    <location>
        <begin position="1"/>
        <end position="12"/>
    </location>
</feature>
<comment type="caution">
    <text evidence="4">The sequence shown here is derived from an EMBL/GenBank/DDBJ whole genome shotgun (WGS) entry which is preliminary data.</text>
</comment>
<organism evidence="4 5">
    <name type="scientific">Peronospora farinosa</name>
    <dbReference type="NCBI Taxonomy" id="134698"/>
    <lineage>
        <taxon>Eukaryota</taxon>
        <taxon>Sar</taxon>
        <taxon>Stramenopiles</taxon>
        <taxon>Oomycota</taxon>
        <taxon>Peronosporomycetes</taxon>
        <taxon>Peronosporales</taxon>
        <taxon>Peronosporaceae</taxon>
        <taxon>Peronospora</taxon>
    </lineage>
</organism>